<proteinExistence type="predicted"/>
<gene>
    <name evidence="1" type="ORF">PGLA1383_LOCUS35860</name>
</gene>
<evidence type="ECO:0000313" key="2">
    <source>
        <dbReference type="Proteomes" id="UP000654075"/>
    </source>
</evidence>
<name>A0A813FW11_POLGL</name>
<comment type="caution">
    <text evidence="1">The sequence shown here is derived from an EMBL/GenBank/DDBJ whole genome shotgun (WGS) entry which is preliminary data.</text>
</comment>
<sequence length="137" mass="14695">MPNYKWSGIAALGNKLYAAPHSSNHLLIYDIGTGKVSGVSTTAVETGRYLKWSGIVALGDKVYAAPYGADHLLIYASSTEHCSLELALPRPLPQPRLRSPSCAQHGKLFACTAKATDTATAPAGRERLLDPHLQRPN</sequence>
<keyword evidence="2" id="KW-1185">Reference proteome</keyword>
<dbReference type="EMBL" id="CAJNNV010026452">
    <property type="protein sequence ID" value="CAE8618219.1"/>
    <property type="molecule type" value="Genomic_DNA"/>
</dbReference>
<dbReference type="Proteomes" id="UP000654075">
    <property type="component" value="Unassembled WGS sequence"/>
</dbReference>
<evidence type="ECO:0000313" key="1">
    <source>
        <dbReference type="EMBL" id="CAE8618219.1"/>
    </source>
</evidence>
<organism evidence="1 2">
    <name type="scientific">Polarella glacialis</name>
    <name type="common">Dinoflagellate</name>
    <dbReference type="NCBI Taxonomy" id="89957"/>
    <lineage>
        <taxon>Eukaryota</taxon>
        <taxon>Sar</taxon>
        <taxon>Alveolata</taxon>
        <taxon>Dinophyceae</taxon>
        <taxon>Suessiales</taxon>
        <taxon>Suessiaceae</taxon>
        <taxon>Polarella</taxon>
    </lineage>
</organism>
<dbReference type="SUPFAM" id="SSF63825">
    <property type="entry name" value="YWTD domain"/>
    <property type="match status" value="1"/>
</dbReference>
<protein>
    <submittedName>
        <fullName evidence="1">Uncharacterized protein</fullName>
    </submittedName>
</protein>
<dbReference type="AlphaFoldDB" id="A0A813FW11"/>
<reference evidence="1" key="1">
    <citation type="submission" date="2021-02" db="EMBL/GenBank/DDBJ databases">
        <authorList>
            <person name="Dougan E. K."/>
            <person name="Rhodes N."/>
            <person name="Thang M."/>
            <person name="Chan C."/>
        </authorList>
    </citation>
    <scope>NUCLEOTIDE SEQUENCE</scope>
</reference>
<accession>A0A813FW11</accession>